<comment type="caution">
    <text evidence="1">The sequence shown here is derived from an EMBL/GenBank/DDBJ whole genome shotgun (WGS) entry which is preliminary data.</text>
</comment>
<dbReference type="GO" id="GO:0003676">
    <property type="term" value="F:nucleic acid binding"/>
    <property type="evidence" value="ECO:0007669"/>
    <property type="project" value="InterPro"/>
</dbReference>
<reference evidence="1 2" key="1">
    <citation type="submission" date="2017-12" db="EMBL/GenBank/DDBJ databases">
        <title>Hemimetabolous genomes reveal molecular basis of termite eusociality.</title>
        <authorList>
            <person name="Harrison M.C."/>
            <person name="Jongepier E."/>
            <person name="Robertson H.M."/>
            <person name="Arning N."/>
            <person name="Bitard-Feildel T."/>
            <person name="Chao H."/>
            <person name="Childers C.P."/>
            <person name="Dinh H."/>
            <person name="Doddapaneni H."/>
            <person name="Dugan S."/>
            <person name="Gowin J."/>
            <person name="Greiner C."/>
            <person name="Han Y."/>
            <person name="Hu H."/>
            <person name="Hughes D.S.T."/>
            <person name="Huylmans A.-K."/>
            <person name="Kemena C."/>
            <person name="Kremer L.P.M."/>
            <person name="Lee S.L."/>
            <person name="Lopez-Ezquerra A."/>
            <person name="Mallet L."/>
            <person name="Monroy-Kuhn J.M."/>
            <person name="Moser A."/>
            <person name="Murali S.C."/>
            <person name="Muzny D.M."/>
            <person name="Otani S."/>
            <person name="Piulachs M.-D."/>
            <person name="Poelchau M."/>
            <person name="Qu J."/>
            <person name="Schaub F."/>
            <person name="Wada-Katsumata A."/>
            <person name="Worley K.C."/>
            <person name="Xie Q."/>
            <person name="Ylla G."/>
            <person name="Poulsen M."/>
            <person name="Gibbs R.A."/>
            <person name="Schal C."/>
            <person name="Richards S."/>
            <person name="Belles X."/>
            <person name="Korb J."/>
            <person name="Bornberg-Bauer E."/>
        </authorList>
    </citation>
    <scope>NUCLEOTIDE SEQUENCE [LARGE SCALE GENOMIC DNA]</scope>
    <source>
        <tissue evidence="1">Whole body</tissue>
    </source>
</reference>
<sequence length="102" mass="12071">MEENCETEDIRRMEWPAYFPDLNPIKHAWDALGRRVCAHLQPPTTIQELRWALVQEWEAIRQQLLITYHIVTSVCAQKTVGQHLTISLAYHVCFWVFTCFVQ</sequence>
<gene>
    <name evidence="1" type="ORF">B7P43_G17502</name>
</gene>
<dbReference type="Gene3D" id="3.30.420.10">
    <property type="entry name" value="Ribonuclease H-like superfamily/Ribonuclease H"/>
    <property type="match status" value="1"/>
</dbReference>
<name>A0A2J7Q1B8_9NEOP</name>
<accession>A0A2J7Q1B8</accession>
<organism evidence="1 2">
    <name type="scientific">Cryptotermes secundus</name>
    <dbReference type="NCBI Taxonomy" id="105785"/>
    <lineage>
        <taxon>Eukaryota</taxon>
        <taxon>Metazoa</taxon>
        <taxon>Ecdysozoa</taxon>
        <taxon>Arthropoda</taxon>
        <taxon>Hexapoda</taxon>
        <taxon>Insecta</taxon>
        <taxon>Pterygota</taxon>
        <taxon>Neoptera</taxon>
        <taxon>Polyneoptera</taxon>
        <taxon>Dictyoptera</taxon>
        <taxon>Blattodea</taxon>
        <taxon>Blattoidea</taxon>
        <taxon>Termitoidae</taxon>
        <taxon>Kalotermitidae</taxon>
        <taxon>Cryptotermitinae</taxon>
        <taxon>Cryptotermes</taxon>
    </lineage>
</organism>
<dbReference type="STRING" id="105785.A0A2J7Q1B8"/>
<protein>
    <recommendedName>
        <fullName evidence="3">Tc1-like transposase DDE domain-containing protein</fullName>
    </recommendedName>
</protein>
<keyword evidence="2" id="KW-1185">Reference proteome</keyword>
<dbReference type="InterPro" id="IPR036397">
    <property type="entry name" value="RNaseH_sf"/>
</dbReference>
<dbReference type="AlphaFoldDB" id="A0A2J7Q1B8"/>
<proteinExistence type="predicted"/>
<evidence type="ECO:0000313" key="2">
    <source>
        <dbReference type="Proteomes" id="UP000235965"/>
    </source>
</evidence>
<dbReference type="InParanoid" id="A0A2J7Q1B8"/>
<evidence type="ECO:0008006" key="3">
    <source>
        <dbReference type="Google" id="ProtNLM"/>
    </source>
</evidence>
<evidence type="ECO:0000313" key="1">
    <source>
        <dbReference type="EMBL" id="PNF22359.1"/>
    </source>
</evidence>
<dbReference type="Proteomes" id="UP000235965">
    <property type="component" value="Unassembled WGS sequence"/>
</dbReference>
<dbReference type="EMBL" id="NEVH01019430">
    <property type="protein sequence ID" value="PNF22359.1"/>
    <property type="molecule type" value="Genomic_DNA"/>
</dbReference>